<gene>
    <name evidence="1" type="ORF">CSOJ01_14002</name>
</gene>
<organism evidence="1 2">
    <name type="scientific">Colletotrichum sojae</name>
    <dbReference type="NCBI Taxonomy" id="2175907"/>
    <lineage>
        <taxon>Eukaryota</taxon>
        <taxon>Fungi</taxon>
        <taxon>Dikarya</taxon>
        <taxon>Ascomycota</taxon>
        <taxon>Pezizomycotina</taxon>
        <taxon>Sordariomycetes</taxon>
        <taxon>Hypocreomycetidae</taxon>
        <taxon>Glomerellales</taxon>
        <taxon>Glomerellaceae</taxon>
        <taxon>Colletotrichum</taxon>
        <taxon>Colletotrichum orchidearum species complex</taxon>
    </lineage>
</organism>
<evidence type="ECO:0000313" key="2">
    <source>
        <dbReference type="Proteomes" id="UP000652219"/>
    </source>
</evidence>
<accession>A0A8H6IR06</accession>
<dbReference type="Proteomes" id="UP000652219">
    <property type="component" value="Unassembled WGS sequence"/>
</dbReference>
<reference evidence="1 2" key="1">
    <citation type="journal article" date="2020" name="Phytopathology">
        <title>Genome Sequence Resources of Colletotrichum truncatum, C. plurivorum, C. musicola, and C. sojae: Four Species Pathogenic to Soybean (Glycine max).</title>
        <authorList>
            <person name="Rogerio F."/>
            <person name="Boufleur T.R."/>
            <person name="Ciampi-Guillardi M."/>
            <person name="Sukno S.A."/>
            <person name="Thon M.R."/>
            <person name="Massola Junior N.S."/>
            <person name="Baroncelli R."/>
        </authorList>
    </citation>
    <scope>NUCLEOTIDE SEQUENCE [LARGE SCALE GENOMIC DNA]</scope>
    <source>
        <strain evidence="1 2">LFN0009</strain>
    </source>
</reference>
<name>A0A8H6IR06_9PEZI</name>
<comment type="caution">
    <text evidence="1">The sequence shown here is derived from an EMBL/GenBank/DDBJ whole genome shotgun (WGS) entry which is preliminary data.</text>
</comment>
<sequence length="194" mass="21161">MRVVGRLLGRQAGGNEGCLPPHLQNGPLRMRSVRERIHHLLADRVAAGSMPADRIPRVTLTHLAALPLRGGVSYVDDLTVCVSNMDAYKWSNPTQRQGREGIWPTGLARATEESHYFSAGGGGLSHFRMLALALCTKAAEAEDRAPSFDIVRLDCPGIHLEDHHASEARNCHHRQRTNVTSKAAMASSFAPSIK</sequence>
<evidence type="ECO:0000313" key="1">
    <source>
        <dbReference type="EMBL" id="KAF6793068.1"/>
    </source>
</evidence>
<dbReference type="EMBL" id="WIGN01000439">
    <property type="protein sequence ID" value="KAF6793068.1"/>
    <property type="molecule type" value="Genomic_DNA"/>
</dbReference>
<protein>
    <submittedName>
        <fullName evidence="1">Uncharacterized protein</fullName>
    </submittedName>
</protein>
<dbReference type="AlphaFoldDB" id="A0A8H6IR06"/>
<keyword evidence="2" id="KW-1185">Reference proteome</keyword>
<proteinExistence type="predicted"/>